<proteinExistence type="predicted"/>
<feature type="region of interest" description="Disordered" evidence="1">
    <location>
        <begin position="62"/>
        <end position="81"/>
    </location>
</feature>
<accession>A0A3F2RYA8</accession>
<feature type="region of interest" description="Disordered" evidence="1">
    <location>
        <begin position="324"/>
        <end position="350"/>
    </location>
</feature>
<dbReference type="Proteomes" id="UP000277300">
    <property type="component" value="Unassembled WGS sequence"/>
</dbReference>
<comment type="caution">
    <text evidence="2">The sequence shown here is derived from an EMBL/GenBank/DDBJ whole genome shotgun (WGS) entry which is preliminary data.</text>
</comment>
<protein>
    <submittedName>
        <fullName evidence="2">Uncharacterized protein</fullName>
    </submittedName>
</protein>
<name>A0A3F2RYA8_9STRA</name>
<dbReference type="OrthoDB" id="106155at2759"/>
<feature type="compositionally biased region" description="Polar residues" evidence="1">
    <location>
        <begin position="62"/>
        <end position="74"/>
    </location>
</feature>
<sequence length="459" mass="50631">MKREVFSPATSNAESASDDWRSGAAAISDSIDDVLWDELRELSPPHTPRSRSHLDVIRGASPVNSPNAHVQTLSQRDRGGISPICGDSPIRCNITPTHTLRHQSSMPLGDGNEGLGFSFGTQLDAMWTSGVAVPPAASAAHIEVDGPRWAQQFQQPSLGGEEVLRMQLDKMDELDASEELGYHALSDLDLTHVILENRRTIGRVQSRMFVPSSLDTEGGARTRRMQTFGWDMVQRVDGNIMECVFTKKFHGVNVAGLMQKTWANDMRLGEFKKVKGETCRLEVLQQVNPNAYVLCRDVMSPTQDISIFRSVFVRFLIETSKKIPASSGVSSSGTGIDASAPSTPPQYAESDSDCEELMLEATGYVLGTQSVDTDHSRHPRAEDMFNKVAWAYLSLSIEFLNVVNPVTGEEYQQLCWSGRTNYCGPEHAQRNASDMLQGMLRWELVVISPALNLVSLSLE</sequence>
<feature type="region of interest" description="Disordered" evidence="1">
    <location>
        <begin position="1"/>
        <end position="22"/>
    </location>
</feature>
<reference evidence="2 3" key="1">
    <citation type="submission" date="2018-07" db="EMBL/GenBank/DDBJ databases">
        <title>Genome sequencing of oomycete isolates from Chile give support for New Zealand origin for Phytophthora kernoviae and make available the first Nothophytophthora sp. genome.</title>
        <authorList>
            <person name="Studholme D.J."/>
            <person name="Sanfuentes E."/>
            <person name="Panda P."/>
            <person name="Hill R."/>
            <person name="Sambles C."/>
            <person name="Grant M."/>
            <person name="Williams N.M."/>
            <person name="Mcdougal R.L."/>
        </authorList>
    </citation>
    <scope>NUCLEOTIDE SEQUENCE [LARGE SCALE GENOMIC DNA]</scope>
    <source>
        <strain evidence="2">Chile6</strain>
    </source>
</reference>
<evidence type="ECO:0000256" key="1">
    <source>
        <dbReference type="SAM" id="MobiDB-lite"/>
    </source>
</evidence>
<dbReference type="AlphaFoldDB" id="A0A3F2RYA8"/>
<evidence type="ECO:0000313" key="2">
    <source>
        <dbReference type="EMBL" id="RLN66629.1"/>
    </source>
</evidence>
<evidence type="ECO:0000313" key="3">
    <source>
        <dbReference type="Proteomes" id="UP000277300"/>
    </source>
</evidence>
<gene>
    <name evidence="2" type="ORF">BBP00_00002091</name>
</gene>
<dbReference type="EMBL" id="MBDO02000033">
    <property type="protein sequence ID" value="RLN66629.1"/>
    <property type="molecule type" value="Genomic_DNA"/>
</dbReference>
<organism evidence="2 3">
    <name type="scientific">Phytophthora kernoviae</name>
    <dbReference type="NCBI Taxonomy" id="325452"/>
    <lineage>
        <taxon>Eukaryota</taxon>
        <taxon>Sar</taxon>
        <taxon>Stramenopiles</taxon>
        <taxon>Oomycota</taxon>
        <taxon>Peronosporomycetes</taxon>
        <taxon>Peronosporales</taxon>
        <taxon>Peronosporaceae</taxon>
        <taxon>Phytophthora</taxon>
    </lineage>
</organism>